<dbReference type="PROSITE" id="PS51671">
    <property type="entry name" value="ACT"/>
    <property type="match status" value="1"/>
</dbReference>
<comment type="similarity">
    <text evidence="3 11">Belongs to the iron-sulfur dependent L-serine dehydratase family.</text>
</comment>
<proteinExistence type="inferred from homology"/>
<feature type="domain" description="ACT" evidence="12">
    <location>
        <begin position="149"/>
        <end position="221"/>
    </location>
</feature>
<keyword evidence="6 11" id="KW-0479">Metal-binding</keyword>
<organism evidence="13 14">
    <name type="scientific">Granulimonas faecalis</name>
    <dbReference type="NCBI Taxonomy" id="2894155"/>
    <lineage>
        <taxon>Bacteria</taxon>
        <taxon>Bacillati</taxon>
        <taxon>Actinomycetota</taxon>
        <taxon>Coriobacteriia</taxon>
        <taxon>Coriobacteriales</taxon>
        <taxon>Kribbibacteriaceae</taxon>
        <taxon>Granulimonas</taxon>
    </lineage>
</organism>
<protein>
    <recommendedName>
        <fullName evidence="11">L-serine dehydratase</fullName>
        <ecNumber evidence="11">4.3.1.17</ecNumber>
    </recommendedName>
</protein>
<evidence type="ECO:0000256" key="4">
    <source>
        <dbReference type="ARBA" id="ARBA00022432"/>
    </source>
</evidence>
<keyword evidence="4 11" id="KW-0312">Gluconeogenesis</keyword>
<dbReference type="SUPFAM" id="SSF55021">
    <property type="entry name" value="ACT-like"/>
    <property type="match status" value="1"/>
</dbReference>
<evidence type="ECO:0000256" key="11">
    <source>
        <dbReference type="RuleBase" id="RU366059"/>
    </source>
</evidence>
<dbReference type="InterPro" id="IPR051318">
    <property type="entry name" value="Fe-S_L-Ser"/>
</dbReference>
<keyword evidence="14" id="KW-1185">Reference proteome</keyword>
<evidence type="ECO:0000313" key="13">
    <source>
        <dbReference type="EMBL" id="GJM55187.1"/>
    </source>
</evidence>
<dbReference type="InterPro" id="IPR005131">
    <property type="entry name" value="Ser_deHydtase_bsu"/>
</dbReference>
<comment type="cofactor">
    <cofactor evidence="1 11">
        <name>[4Fe-4S] cluster</name>
        <dbReference type="ChEBI" id="CHEBI:49883"/>
    </cofactor>
</comment>
<dbReference type="EMBL" id="BQKC01000001">
    <property type="protein sequence ID" value="GJM55187.1"/>
    <property type="molecule type" value="Genomic_DNA"/>
</dbReference>
<dbReference type="CDD" id="cd04879">
    <property type="entry name" value="ACT_3PGDH-like"/>
    <property type="match status" value="1"/>
</dbReference>
<dbReference type="GO" id="GO:0006094">
    <property type="term" value="P:gluconeogenesis"/>
    <property type="evidence" value="ECO:0007669"/>
    <property type="project" value="UniProtKB-KW"/>
</dbReference>
<keyword evidence="8 11" id="KW-0411">Iron-sulfur</keyword>
<evidence type="ECO:0000313" key="14">
    <source>
        <dbReference type="Proteomes" id="UP001055025"/>
    </source>
</evidence>
<dbReference type="Gene3D" id="3.30.70.260">
    <property type="match status" value="1"/>
</dbReference>
<comment type="catalytic activity">
    <reaction evidence="10 11">
        <text>L-serine = pyruvate + NH4(+)</text>
        <dbReference type="Rhea" id="RHEA:19169"/>
        <dbReference type="ChEBI" id="CHEBI:15361"/>
        <dbReference type="ChEBI" id="CHEBI:28938"/>
        <dbReference type="ChEBI" id="CHEBI:33384"/>
        <dbReference type="EC" id="4.3.1.17"/>
    </reaction>
</comment>
<dbReference type="Pfam" id="PF01842">
    <property type="entry name" value="ACT"/>
    <property type="match status" value="1"/>
</dbReference>
<dbReference type="AlphaFoldDB" id="A0AAV5B228"/>
<dbReference type="EC" id="4.3.1.17" evidence="11"/>
<evidence type="ECO:0000256" key="6">
    <source>
        <dbReference type="ARBA" id="ARBA00022723"/>
    </source>
</evidence>
<dbReference type="GO" id="GO:0051539">
    <property type="term" value="F:4 iron, 4 sulfur cluster binding"/>
    <property type="evidence" value="ECO:0007669"/>
    <property type="project" value="UniProtKB-UniRule"/>
</dbReference>
<evidence type="ECO:0000256" key="2">
    <source>
        <dbReference type="ARBA" id="ARBA00004742"/>
    </source>
</evidence>
<dbReference type="NCBIfam" id="TIGR00719">
    <property type="entry name" value="sda_beta"/>
    <property type="match status" value="1"/>
</dbReference>
<evidence type="ECO:0000259" key="12">
    <source>
        <dbReference type="PROSITE" id="PS51671"/>
    </source>
</evidence>
<name>A0AAV5B228_9ACTN</name>
<evidence type="ECO:0000256" key="1">
    <source>
        <dbReference type="ARBA" id="ARBA00001966"/>
    </source>
</evidence>
<evidence type="ECO:0000256" key="3">
    <source>
        <dbReference type="ARBA" id="ARBA00008636"/>
    </source>
</evidence>
<dbReference type="GO" id="GO:0003941">
    <property type="term" value="F:L-serine ammonia-lyase activity"/>
    <property type="evidence" value="ECO:0007669"/>
    <property type="project" value="UniProtKB-UniRule"/>
</dbReference>
<comment type="caution">
    <text evidence="13">The sequence shown here is derived from an EMBL/GenBank/DDBJ whole genome shotgun (WGS) entry which is preliminary data.</text>
</comment>
<sequence length="523" mass="52195">MLPSAFEVLGPVMVGPSSSHTAGALRLARVAREIAPGRVSSVEFTLYNSFAKTYLGHGTDKALVAGMLGLDTDDGRIRDSFSLAAEQGLAFSFRTSDEGTGLHPNTVDIAMGLAYGGSLTVRGESVGGGRVRLSAVGGVAVDVAGEYPTLFVHHGDRPGVLARLTGALSAASINIATIRTFRDARGGDAYTVAELDEALPAELVAAVGAAPGVIFATSLTIPGALPVAAEGPQGPDFSCGADLLALCRERHASIGSVMREREAGLAVGGARAADETMGRVRRAMEVSVRATVERPERSLGGFLHGQARAVERRSGALAAPLLGGALSAAVAGAMAVLERSAAMGVIVAAPTAGSAGVVPGALIACADALGAQERLEGALWCAAAVGAVVMANGSVSGAEGGCQAEVGTASAMAAAGLCQMLYGSPETCLTAASIALGNLLGLVCDPVGGLVEFPCQNRNAIGVANAFTSAQLALSSVGCPVPFDEAVQAMTLVGNALPVSLRETAQGGLAACPSACAACGSWD</sequence>
<evidence type="ECO:0000256" key="5">
    <source>
        <dbReference type="ARBA" id="ARBA00022485"/>
    </source>
</evidence>
<evidence type="ECO:0000256" key="10">
    <source>
        <dbReference type="ARBA" id="ARBA00049406"/>
    </source>
</evidence>
<evidence type="ECO:0000256" key="7">
    <source>
        <dbReference type="ARBA" id="ARBA00023004"/>
    </source>
</evidence>
<keyword evidence="9 11" id="KW-0456">Lyase</keyword>
<dbReference type="Gene3D" id="3.30.1330.90">
    <property type="entry name" value="D-3-phosphoglycerate dehydrogenase, domain 3"/>
    <property type="match status" value="1"/>
</dbReference>
<dbReference type="GO" id="GO:0046872">
    <property type="term" value="F:metal ion binding"/>
    <property type="evidence" value="ECO:0007669"/>
    <property type="project" value="UniProtKB-KW"/>
</dbReference>
<comment type="pathway">
    <text evidence="2">Carbohydrate biosynthesis; gluconeogenesis.</text>
</comment>
<dbReference type="InterPro" id="IPR029009">
    <property type="entry name" value="ASB_dom_sf"/>
</dbReference>
<keyword evidence="7 11" id="KW-0408">Iron</keyword>
<dbReference type="SUPFAM" id="SSF143548">
    <property type="entry name" value="Serine metabolism enzymes domain"/>
    <property type="match status" value="1"/>
</dbReference>
<dbReference type="Pfam" id="PF03315">
    <property type="entry name" value="SDH_beta"/>
    <property type="match status" value="1"/>
</dbReference>
<dbReference type="InterPro" id="IPR005130">
    <property type="entry name" value="Ser_deHydtase-like_asu"/>
</dbReference>
<dbReference type="PANTHER" id="PTHR30182:SF1">
    <property type="entry name" value="L-SERINE DEHYDRATASE 1"/>
    <property type="match status" value="1"/>
</dbReference>
<accession>A0AAV5B228</accession>
<evidence type="ECO:0000256" key="9">
    <source>
        <dbReference type="ARBA" id="ARBA00023239"/>
    </source>
</evidence>
<dbReference type="InterPro" id="IPR004643">
    <property type="entry name" value="Fe-S_L-Ser_bsu"/>
</dbReference>
<reference evidence="13" key="1">
    <citation type="journal article" date="2022" name="Int. J. Syst. Evol. Microbiol.">
        <title>Granulimonas faecalis gen. nov., sp. nov., and Leptogranulimonas caecicola gen. nov., sp. nov., novel lactate-producing Atopobiaceae bacteria isolated from mouse intestines, and an emended description of the family Atopobiaceae.</title>
        <authorList>
            <person name="Morinaga K."/>
            <person name="Kusada H."/>
            <person name="Sakamoto S."/>
            <person name="Murakami T."/>
            <person name="Toyoda A."/>
            <person name="Mori H."/>
            <person name="Meng X.Y."/>
            <person name="Takashino M."/>
            <person name="Murotomi K."/>
            <person name="Tamaki H."/>
        </authorList>
    </citation>
    <scope>NUCLEOTIDE SEQUENCE</scope>
    <source>
        <strain evidence="13">OPF53</strain>
    </source>
</reference>
<keyword evidence="5 11" id="KW-0004">4Fe-4S</keyword>
<dbReference type="InterPro" id="IPR045865">
    <property type="entry name" value="ACT-like_dom_sf"/>
</dbReference>
<dbReference type="Proteomes" id="UP001055025">
    <property type="component" value="Unassembled WGS sequence"/>
</dbReference>
<dbReference type="RefSeq" id="WP_265590726.1">
    <property type="nucleotide sequence ID" value="NZ_BQKC01000001.1"/>
</dbReference>
<dbReference type="InterPro" id="IPR002912">
    <property type="entry name" value="ACT_dom"/>
</dbReference>
<gene>
    <name evidence="13" type="ORF">ATOP_08420</name>
</gene>
<dbReference type="PANTHER" id="PTHR30182">
    <property type="entry name" value="L-SERINE DEHYDRATASE"/>
    <property type="match status" value="1"/>
</dbReference>
<evidence type="ECO:0000256" key="8">
    <source>
        <dbReference type="ARBA" id="ARBA00023014"/>
    </source>
</evidence>
<dbReference type="Pfam" id="PF03313">
    <property type="entry name" value="SDH_alpha"/>
    <property type="match status" value="1"/>
</dbReference>